<dbReference type="Gene3D" id="1.20.1070.10">
    <property type="entry name" value="Rhodopsin 7-helix transmembrane proteins"/>
    <property type="match status" value="1"/>
</dbReference>
<feature type="transmembrane region" description="Helical" evidence="6">
    <location>
        <begin position="94"/>
        <end position="113"/>
    </location>
</feature>
<dbReference type="AlphaFoldDB" id="A0AAD8AV52"/>
<feature type="transmembrane region" description="Helical" evidence="6">
    <location>
        <begin position="205"/>
        <end position="226"/>
    </location>
</feature>
<reference evidence="8" key="1">
    <citation type="journal article" date="2023" name="PLoS Negl. Trop. Dis.">
        <title>A genome sequence for Biomphalaria pfeifferi, the major vector snail for the human-infecting parasite Schistosoma mansoni.</title>
        <authorList>
            <person name="Bu L."/>
            <person name="Lu L."/>
            <person name="Laidemitt M.R."/>
            <person name="Zhang S.M."/>
            <person name="Mutuku M."/>
            <person name="Mkoji G."/>
            <person name="Steinauer M."/>
            <person name="Loker E.S."/>
        </authorList>
    </citation>
    <scope>NUCLEOTIDE SEQUENCE</scope>
    <source>
        <strain evidence="8">KasaAsao</strain>
    </source>
</reference>
<keyword evidence="9" id="KW-1185">Reference proteome</keyword>
<keyword evidence="3 6" id="KW-1133">Transmembrane helix</keyword>
<evidence type="ECO:0000256" key="5">
    <source>
        <dbReference type="SAM" id="MobiDB-lite"/>
    </source>
</evidence>
<name>A0AAD8AV52_BIOPF</name>
<evidence type="ECO:0000256" key="3">
    <source>
        <dbReference type="ARBA" id="ARBA00022989"/>
    </source>
</evidence>
<evidence type="ECO:0000313" key="9">
    <source>
        <dbReference type="Proteomes" id="UP001233172"/>
    </source>
</evidence>
<dbReference type="GO" id="GO:0005886">
    <property type="term" value="C:plasma membrane"/>
    <property type="evidence" value="ECO:0007669"/>
    <property type="project" value="TreeGrafter"/>
</dbReference>
<gene>
    <name evidence="8" type="ORF">Bpfe_029013</name>
</gene>
<feature type="transmembrane region" description="Helical" evidence="6">
    <location>
        <begin position="12"/>
        <end position="32"/>
    </location>
</feature>
<feature type="transmembrane region" description="Helical" evidence="6">
    <location>
        <begin position="232"/>
        <end position="255"/>
    </location>
</feature>
<evidence type="ECO:0000256" key="4">
    <source>
        <dbReference type="ARBA" id="ARBA00023136"/>
    </source>
</evidence>
<evidence type="ECO:0000259" key="7">
    <source>
        <dbReference type="PROSITE" id="PS50261"/>
    </source>
</evidence>
<protein>
    <submittedName>
        <fullName evidence="8">Adhesion G-protein coupled receptor D1-like isoform X2</fullName>
    </submittedName>
</protein>
<evidence type="ECO:0000256" key="1">
    <source>
        <dbReference type="ARBA" id="ARBA00004141"/>
    </source>
</evidence>
<organism evidence="8 9">
    <name type="scientific">Biomphalaria pfeifferi</name>
    <name type="common">Bloodfluke planorb</name>
    <name type="synonym">Freshwater snail</name>
    <dbReference type="NCBI Taxonomy" id="112525"/>
    <lineage>
        <taxon>Eukaryota</taxon>
        <taxon>Metazoa</taxon>
        <taxon>Spiralia</taxon>
        <taxon>Lophotrochozoa</taxon>
        <taxon>Mollusca</taxon>
        <taxon>Gastropoda</taxon>
        <taxon>Heterobranchia</taxon>
        <taxon>Euthyneura</taxon>
        <taxon>Panpulmonata</taxon>
        <taxon>Hygrophila</taxon>
        <taxon>Lymnaeoidea</taxon>
        <taxon>Planorbidae</taxon>
        <taxon>Biomphalaria</taxon>
    </lineage>
</organism>
<dbReference type="GO" id="GO:0004930">
    <property type="term" value="F:G protein-coupled receptor activity"/>
    <property type="evidence" value="ECO:0007669"/>
    <property type="project" value="InterPro"/>
</dbReference>
<evidence type="ECO:0000256" key="6">
    <source>
        <dbReference type="SAM" id="Phobius"/>
    </source>
</evidence>
<dbReference type="PANTHER" id="PTHR12011:SF347">
    <property type="entry name" value="FI21270P1-RELATED"/>
    <property type="match status" value="1"/>
</dbReference>
<dbReference type="PROSITE" id="PS50261">
    <property type="entry name" value="G_PROTEIN_RECEP_F2_4"/>
    <property type="match status" value="1"/>
</dbReference>
<evidence type="ECO:0000256" key="2">
    <source>
        <dbReference type="ARBA" id="ARBA00022692"/>
    </source>
</evidence>
<feature type="transmembrane region" description="Helical" evidence="6">
    <location>
        <begin position="120"/>
        <end position="141"/>
    </location>
</feature>
<dbReference type="InterPro" id="IPR017981">
    <property type="entry name" value="GPCR_2-like_7TM"/>
</dbReference>
<reference evidence="8" key="2">
    <citation type="submission" date="2023-04" db="EMBL/GenBank/DDBJ databases">
        <authorList>
            <person name="Bu L."/>
            <person name="Lu L."/>
            <person name="Laidemitt M.R."/>
            <person name="Zhang S.M."/>
            <person name="Mutuku M."/>
            <person name="Mkoji G."/>
            <person name="Steinauer M."/>
            <person name="Loker E.S."/>
        </authorList>
    </citation>
    <scope>NUCLEOTIDE SEQUENCE</scope>
    <source>
        <strain evidence="8">KasaAsao</strain>
        <tissue evidence="8">Whole Snail</tissue>
    </source>
</reference>
<keyword evidence="4 6" id="KW-0472">Membrane</keyword>
<feature type="transmembrane region" description="Helical" evidence="6">
    <location>
        <begin position="52"/>
        <end position="74"/>
    </location>
</feature>
<dbReference type="InterPro" id="IPR000832">
    <property type="entry name" value="GPCR_2_secretin-like"/>
</dbReference>
<keyword evidence="2 6" id="KW-0812">Transmembrane</keyword>
<dbReference type="EMBL" id="JASAOG010000270">
    <property type="protein sequence ID" value="KAK0041565.1"/>
    <property type="molecule type" value="Genomic_DNA"/>
</dbReference>
<dbReference type="Proteomes" id="UP001233172">
    <property type="component" value="Unassembled WGS sequence"/>
</dbReference>
<dbReference type="GO" id="GO:0007166">
    <property type="term" value="P:cell surface receptor signaling pathway"/>
    <property type="evidence" value="ECO:0007669"/>
    <property type="project" value="InterPro"/>
</dbReference>
<feature type="transmembrane region" description="Helical" evidence="6">
    <location>
        <begin position="161"/>
        <end position="184"/>
    </location>
</feature>
<accession>A0AAD8AV52</accession>
<sequence length="329" mass="37537">MFNKEVNFAYPVAYKFVIYGSSFVSLLVYLTVVHLFKNFRSANNRTYIHRQYAACLVVTQFFVITMVFVSDWATEFTYCCHFMAVLLHYSLTSMHLWMLVEALVLASSLFCTYRMQSINIVSTIFCWGFPLFVVATATATYKDSYTAQSVCWIEKSVIYSFLLPTVLTVIMINIALLSYGIYIIKRSDDYTISMHNETTKKYLSVTTLLIPAQMLTGMVAVMAITLEDDGSVVFVYFTFTFIDGCSVIGVMFLAFHFSFITEDCLTIFRELNLRIPALLPGIMEDQIGRQGDKVPIATTNEQPLSLHQDLRRSRHSSSTDDLKSFVPNQ</sequence>
<keyword evidence="8" id="KW-0675">Receptor</keyword>
<feature type="region of interest" description="Disordered" evidence="5">
    <location>
        <begin position="307"/>
        <end position="329"/>
    </location>
</feature>
<comment type="subcellular location">
    <subcellularLocation>
        <location evidence="1">Membrane</location>
        <topology evidence="1">Multi-pass membrane protein</topology>
    </subcellularLocation>
</comment>
<feature type="domain" description="G-protein coupled receptors family 2 profile 2" evidence="7">
    <location>
        <begin position="11"/>
        <end position="243"/>
    </location>
</feature>
<dbReference type="PANTHER" id="PTHR12011">
    <property type="entry name" value="ADHESION G-PROTEIN COUPLED RECEPTOR"/>
    <property type="match status" value="1"/>
</dbReference>
<proteinExistence type="predicted"/>
<dbReference type="Pfam" id="PF00002">
    <property type="entry name" value="7tm_2"/>
    <property type="match status" value="1"/>
</dbReference>
<evidence type="ECO:0000313" key="8">
    <source>
        <dbReference type="EMBL" id="KAK0041565.1"/>
    </source>
</evidence>
<comment type="caution">
    <text evidence="8">The sequence shown here is derived from an EMBL/GenBank/DDBJ whole genome shotgun (WGS) entry which is preliminary data.</text>
</comment>